<proteinExistence type="predicted"/>
<keyword evidence="3" id="KW-1185">Reference proteome</keyword>
<feature type="coiled-coil region" evidence="1">
    <location>
        <begin position="3"/>
        <end position="47"/>
    </location>
</feature>
<comment type="caution">
    <text evidence="2">The sequence shown here is derived from an EMBL/GenBank/DDBJ whole genome shotgun (WGS) entry which is preliminary data.</text>
</comment>
<evidence type="ECO:0000313" key="3">
    <source>
        <dbReference type="Proteomes" id="UP000293823"/>
    </source>
</evidence>
<sequence length="235" mass="26528">MQIDHLSRNLDLLEQQVQTTNLHSTDLQKLKEKATRLMHQLEVLQVLAKTAELLQDANSDEEGNAKRFAPAKSRMQKMIRAAHNTGTDPIPERLRSLSLLDIETFLFLAASYTPLGIGRLDKNAFDCLMELAPSYVQRRLSPGWLHRTEFQLAVTSGAGKGSDFKRKYQELEYCEAPKRLRKEVLACPTYETDTALNSFDIAPHVDSSKNTCSEQVKSDFVTSAGKHTTFTPKFL</sequence>
<evidence type="ECO:0000313" key="2">
    <source>
        <dbReference type="EMBL" id="RYO29286.1"/>
    </source>
</evidence>
<reference evidence="3" key="1">
    <citation type="journal article" date="2019" name="bioRxiv">
        <title>Genomics, evolutionary history and diagnostics of the Alternaria alternata species group including apple and Asian pear pathotypes.</title>
        <authorList>
            <person name="Armitage A.D."/>
            <person name="Cockerton H.M."/>
            <person name="Sreenivasaprasad S."/>
            <person name="Woodhall J.W."/>
            <person name="Lane C.R."/>
            <person name="Harrison R.J."/>
            <person name="Clarkson J.P."/>
        </authorList>
    </citation>
    <scope>NUCLEOTIDE SEQUENCE [LARGE SCALE GENOMIC DNA]</scope>
    <source>
        <strain evidence="3">RGR 97.0016</strain>
    </source>
</reference>
<organism evidence="2 3">
    <name type="scientific">Alternaria arborescens</name>
    <dbReference type="NCBI Taxonomy" id="156630"/>
    <lineage>
        <taxon>Eukaryota</taxon>
        <taxon>Fungi</taxon>
        <taxon>Dikarya</taxon>
        <taxon>Ascomycota</taxon>
        <taxon>Pezizomycotina</taxon>
        <taxon>Dothideomycetes</taxon>
        <taxon>Pleosporomycetidae</taxon>
        <taxon>Pleosporales</taxon>
        <taxon>Pleosporineae</taxon>
        <taxon>Pleosporaceae</taxon>
        <taxon>Alternaria</taxon>
        <taxon>Alternaria sect. Alternaria</taxon>
    </lineage>
</organism>
<accession>A0A4Q4PZ21</accession>
<dbReference type="EMBL" id="PEJP01000084">
    <property type="protein sequence ID" value="RYO29286.1"/>
    <property type="molecule type" value="Genomic_DNA"/>
</dbReference>
<name>A0A4Q4PZ21_9PLEO</name>
<keyword evidence="1" id="KW-0175">Coiled coil</keyword>
<dbReference type="Proteomes" id="UP000293823">
    <property type="component" value="Unassembled WGS sequence"/>
</dbReference>
<dbReference type="OrthoDB" id="3793606at2759"/>
<dbReference type="AlphaFoldDB" id="A0A4Q4PZ21"/>
<protein>
    <submittedName>
        <fullName evidence="2">Uncharacterized protein</fullName>
    </submittedName>
</protein>
<gene>
    <name evidence="2" type="ORF">AA0113_g12092</name>
</gene>
<evidence type="ECO:0000256" key="1">
    <source>
        <dbReference type="SAM" id="Coils"/>
    </source>
</evidence>